<evidence type="ECO:0000256" key="5">
    <source>
        <dbReference type="PROSITE-ProRule" id="PRU00108"/>
    </source>
</evidence>
<gene>
    <name evidence="9" type="primary">Gsbn_1</name>
    <name evidence="9" type="ORF">G6Z78_0001961</name>
</gene>
<dbReference type="InterPro" id="IPR050649">
    <property type="entry name" value="Paired_Homeobox_TFs"/>
</dbReference>
<feature type="region of interest" description="Disordered" evidence="7">
    <location>
        <begin position="93"/>
        <end position="130"/>
    </location>
</feature>
<dbReference type="SUPFAM" id="SSF46689">
    <property type="entry name" value="Homeodomain-like"/>
    <property type="match status" value="1"/>
</dbReference>
<feature type="non-terminal residue" evidence="9">
    <location>
        <position position="1"/>
    </location>
</feature>
<keyword evidence="10" id="KW-1185">Reference proteome</keyword>
<dbReference type="FunFam" id="1.10.10.60:FF:000679">
    <property type="entry name" value="Homeobox protein aristaless"/>
    <property type="match status" value="1"/>
</dbReference>
<accession>A0A836EZX8</accession>
<dbReference type="GO" id="GO:0005634">
    <property type="term" value="C:nucleus"/>
    <property type="evidence" value="ECO:0007669"/>
    <property type="project" value="UniProtKB-SubCell"/>
</dbReference>
<proteinExistence type="predicted"/>
<evidence type="ECO:0000256" key="2">
    <source>
        <dbReference type="ARBA" id="ARBA00023125"/>
    </source>
</evidence>
<dbReference type="PANTHER" id="PTHR24329:SF543">
    <property type="entry name" value="FI01017P-RELATED"/>
    <property type="match status" value="1"/>
</dbReference>
<dbReference type="Pfam" id="PF00046">
    <property type="entry name" value="Homeodomain"/>
    <property type="match status" value="1"/>
</dbReference>
<evidence type="ECO:0000256" key="4">
    <source>
        <dbReference type="ARBA" id="ARBA00023242"/>
    </source>
</evidence>
<dbReference type="SMART" id="SM00389">
    <property type="entry name" value="HOX"/>
    <property type="match status" value="1"/>
</dbReference>
<evidence type="ECO:0000313" key="10">
    <source>
        <dbReference type="Proteomes" id="UP000668214"/>
    </source>
</evidence>
<keyword evidence="2 5" id="KW-0238">DNA-binding</keyword>
<feature type="region of interest" description="Disordered" evidence="7">
    <location>
        <begin position="53"/>
        <end position="76"/>
    </location>
</feature>
<evidence type="ECO:0000313" key="9">
    <source>
        <dbReference type="EMBL" id="KAG5324982.1"/>
    </source>
</evidence>
<organism evidence="9 10">
    <name type="scientific">Pseudoatta argentina</name>
    <dbReference type="NCBI Taxonomy" id="621737"/>
    <lineage>
        <taxon>Eukaryota</taxon>
        <taxon>Metazoa</taxon>
        <taxon>Ecdysozoa</taxon>
        <taxon>Arthropoda</taxon>
        <taxon>Hexapoda</taxon>
        <taxon>Insecta</taxon>
        <taxon>Pterygota</taxon>
        <taxon>Neoptera</taxon>
        <taxon>Endopterygota</taxon>
        <taxon>Hymenoptera</taxon>
        <taxon>Apocrita</taxon>
        <taxon>Aculeata</taxon>
        <taxon>Formicoidea</taxon>
        <taxon>Formicidae</taxon>
        <taxon>Myrmicinae</taxon>
        <taxon>Pseudoatta</taxon>
    </lineage>
</organism>
<evidence type="ECO:0000256" key="7">
    <source>
        <dbReference type="SAM" id="MobiDB-lite"/>
    </source>
</evidence>
<dbReference type="GO" id="GO:0000981">
    <property type="term" value="F:DNA-binding transcription factor activity, RNA polymerase II-specific"/>
    <property type="evidence" value="ECO:0007669"/>
    <property type="project" value="InterPro"/>
</dbReference>
<protein>
    <submittedName>
        <fullName evidence="9">GSBN protein</fullName>
    </submittedName>
</protein>
<feature type="compositionally biased region" description="Low complexity" evidence="7">
    <location>
        <begin position="339"/>
        <end position="356"/>
    </location>
</feature>
<dbReference type="InterPro" id="IPR001356">
    <property type="entry name" value="HD"/>
</dbReference>
<dbReference type="PRINTS" id="PR00031">
    <property type="entry name" value="HTHREPRESSR"/>
</dbReference>
<dbReference type="PROSITE" id="PS50071">
    <property type="entry name" value="HOMEOBOX_2"/>
    <property type="match status" value="1"/>
</dbReference>
<sequence>MHQDIFYKFFIPDLWEGVGARGDEYIIILRVIIERRLFVEKGTGLWQIKENSAPSSQLPLHGPPTTPTKRSCLREYPTRPNCSGSSLYQRKLSSRSDSYRTTGRCGDDSDTESEPGFQLKRKQRRSRTTFTSEQLEQLEAAFQRAQYPDVYSREELAQRTGLTEARIQVWFSNRRARLRKHSGNIQHPMTNLQLTTCQYAAANHELVQIPQVPQMPSGIPQVPTTLHHSPTTLHQAPNSVHQVSGSTAVAQMASTMAQVPTTSSALQGHAVTISGHIGSLPAHATSVQLAQVSAMQPPVAHGAPSLSHNAGNTDWSRTQLSWGQFNHFQSSDYGNHQHGSSQNTQSSSTSNTAGTTPEWYDQGYDYAQHTQLNYHRMGGIF</sequence>
<reference evidence="9" key="1">
    <citation type="submission" date="2020-02" db="EMBL/GenBank/DDBJ databases">
        <title>Relaxed selection underlies rapid genomic changes in the transitions from sociality to social parasitism in ants.</title>
        <authorList>
            <person name="Bi X."/>
        </authorList>
    </citation>
    <scope>NUCLEOTIDE SEQUENCE</scope>
    <source>
        <strain evidence="9">BGI-DK2014c</strain>
        <tissue evidence="9">Whole body</tissue>
    </source>
</reference>
<dbReference type="Gene3D" id="1.10.10.60">
    <property type="entry name" value="Homeodomain-like"/>
    <property type="match status" value="1"/>
</dbReference>
<evidence type="ECO:0000256" key="3">
    <source>
        <dbReference type="ARBA" id="ARBA00023155"/>
    </source>
</evidence>
<dbReference type="InterPro" id="IPR017970">
    <property type="entry name" value="Homeobox_CS"/>
</dbReference>
<keyword evidence="3 5" id="KW-0371">Homeobox</keyword>
<evidence type="ECO:0000259" key="8">
    <source>
        <dbReference type="PROSITE" id="PS50071"/>
    </source>
</evidence>
<feature type="domain" description="Homeobox" evidence="8">
    <location>
        <begin position="121"/>
        <end position="181"/>
    </location>
</feature>
<feature type="DNA-binding region" description="Homeobox" evidence="5">
    <location>
        <begin position="123"/>
        <end position="182"/>
    </location>
</feature>
<feature type="non-terminal residue" evidence="9">
    <location>
        <position position="381"/>
    </location>
</feature>
<dbReference type="PANTHER" id="PTHR24329">
    <property type="entry name" value="HOMEOBOX PROTEIN ARISTALESS"/>
    <property type="match status" value="1"/>
</dbReference>
<dbReference type="CDD" id="cd00086">
    <property type="entry name" value="homeodomain"/>
    <property type="match status" value="1"/>
</dbReference>
<keyword evidence="4 5" id="KW-0539">Nucleus</keyword>
<dbReference type="EMBL" id="JAANIA010000305">
    <property type="protein sequence ID" value="KAG5324982.1"/>
    <property type="molecule type" value="Genomic_DNA"/>
</dbReference>
<feature type="region of interest" description="Disordered" evidence="7">
    <location>
        <begin position="331"/>
        <end position="356"/>
    </location>
</feature>
<comment type="subcellular location">
    <subcellularLocation>
        <location evidence="1 5 6">Nucleus</location>
    </subcellularLocation>
</comment>
<name>A0A836EZX8_9HYME</name>
<dbReference type="PROSITE" id="PS00027">
    <property type="entry name" value="HOMEOBOX_1"/>
    <property type="match status" value="1"/>
</dbReference>
<dbReference type="InterPro" id="IPR009057">
    <property type="entry name" value="Homeodomain-like_sf"/>
</dbReference>
<dbReference type="AlphaFoldDB" id="A0A836EZX8"/>
<comment type="caution">
    <text evidence="9">The sequence shown here is derived from an EMBL/GenBank/DDBJ whole genome shotgun (WGS) entry which is preliminary data.</text>
</comment>
<evidence type="ECO:0000256" key="6">
    <source>
        <dbReference type="RuleBase" id="RU000682"/>
    </source>
</evidence>
<dbReference type="Proteomes" id="UP000668214">
    <property type="component" value="Unassembled WGS sequence"/>
</dbReference>
<dbReference type="GO" id="GO:0000977">
    <property type="term" value="F:RNA polymerase II transcription regulatory region sequence-specific DNA binding"/>
    <property type="evidence" value="ECO:0007669"/>
    <property type="project" value="TreeGrafter"/>
</dbReference>
<evidence type="ECO:0000256" key="1">
    <source>
        <dbReference type="ARBA" id="ARBA00004123"/>
    </source>
</evidence>
<dbReference type="InterPro" id="IPR000047">
    <property type="entry name" value="HTH_motif"/>
</dbReference>